<evidence type="ECO:0000313" key="2">
    <source>
        <dbReference type="EMBL" id="OGM98869.1"/>
    </source>
</evidence>
<organism evidence="2 3">
    <name type="scientific">Candidatus Yanofskybacteria bacterium RIFCSPHIGHO2_01_FULL_39_8b</name>
    <dbReference type="NCBI Taxonomy" id="1802659"/>
    <lineage>
        <taxon>Bacteria</taxon>
        <taxon>Candidatus Yanofskyibacteriota</taxon>
    </lineage>
</organism>
<dbReference type="Proteomes" id="UP000177594">
    <property type="component" value="Unassembled WGS sequence"/>
</dbReference>
<proteinExistence type="predicted"/>
<feature type="transmembrane region" description="Helical" evidence="1">
    <location>
        <begin position="51"/>
        <end position="77"/>
    </location>
</feature>
<keyword evidence="1" id="KW-0812">Transmembrane</keyword>
<gene>
    <name evidence="2" type="ORF">A2817_03010</name>
</gene>
<keyword evidence="1" id="KW-0472">Membrane</keyword>
<name>A0A1F8EEV6_9BACT</name>
<keyword evidence="1" id="KW-1133">Transmembrane helix</keyword>
<dbReference type="AlphaFoldDB" id="A0A1F8EEV6"/>
<reference evidence="2 3" key="1">
    <citation type="journal article" date="2016" name="Nat. Commun.">
        <title>Thousands of microbial genomes shed light on interconnected biogeochemical processes in an aquifer system.</title>
        <authorList>
            <person name="Anantharaman K."/>
            <person name="Brown C.T."/>
            <person name="Hug L.A."/>
            <person name="Sharon I."/>
            <person name="Castelle C.J."/>
            <person name="Probst A.J."/>
            <person name="Thomas B.C."/>
            <person name="Singh A."/>
            <person name="Wilkins M.J."/>
            <person name="Karaoz U."/>
            <person name="Brodie E.L."/>
            <person name="Williams K.H."/>
            <person name="Hubbard S.S."/>
            <person name="Banfield J.F."/>
        </authorList>
    </citation>
    <scope>NUCLEOTIDE SEQUENCE [LARGE SCALE GENOMIC DNA]</scope>
</reference>
<dbReference type="EMBL" id="MGIZ01000030">
    <property type="protein sequence ID" value="OGM98869.1"/>
    <property type="molecule type" value="Genomic_DNA"/>
</dbReference>
<comment type="caution">
    <text evidence="2">The sequence shown here is derived from an EMBL/GenBank/DDBJ whole genome shotgun (WGS) entry which is preliminary data.</text>
</comment>
<feature type="transmembrane region" description="Helical" evidence="1">
    <location>
        <begin position="7"/>
        <end position="31"/>
    </location>
</feature>
<accession>A0A1F8EEV6</accession>
<sequence>MRKTIKSILMFVCSLFLGGIVFAISALVLTIMNLYLVGHSNIRILSTDLPIIGWSLSDLLSIILAVFTVIIFFRLFLKKREKIAGNNSNEISNIQ</sequence>
<protein>
    <submittedName>
        <fullName evidence="2">Uncharacterized protein</fullName>
    </submittedName>
</protein>
<evidence type="ECO:0000256" key="1">
    <source>
        <dbReference type="SAM" id="Phobius"/>
    </source>
</evidence>
<evidence type="ECO:0000313" key="3">
    <source>
        <dbReference type="Proteomes" id="UP000177594"/>
    </source>
</evidence>